<keyword evidence="2" id="KW-0789">Thiol protease inhibitor</keyword>
<dbReference type="InterPro" id="IPR036331">
    <property type="entry name" value="Chagasin-like_sf"/>
</dbReference>
<dbReference type="RefSeq" id="WP_263572406.1">
    <property type="nucleotide sequence ID" value="NZ_JAJIRN010000007.1"/>
</dbReference>
<evidence type="ECO:0000313" key="4">
    <source>
        <dbReference type="EMBL" id="MCV2369825.1"/>
    </source>
</evidence>
<accession>A0ABT2YID4</accession>
<name>A0ABT2YID4_9BURK</name>
<evidence type="ECO:0000313" key="5">
    <source>
        <dbReference type="Proteomes" id="UP001209701"/>
    </source>
</evidence>
<dbReference type="GO" id="GO:0030414">
    <property type="term" value="F:peptidase inhibitor activity"/>
    <property type="evidence" value="ECO:0007669"/>
    <property type="project" value="UniProtKB-KW"/>
</dbReference>
<dbReference type="Proteomes" id="UP001209701">
    <property type="component" value="Unassembled WGS sequence"/>
</dbReference>
<organism evidence="4 5">
    <name type="scientific">Roseateles oligotrophus</name>
    <dbReference type="NCBI Taxonomy" id="1769250"/>
    <lineage>
        <taxon>Bacteria</taxon>
        <taxon>Pseudomonadati</taxon>
        <taxon>Pseudomonadota</taxon>
        <taxon>Betaproteobacteria</taxon>
        <taxon>Burkholderiales</taxon>
        <taxon>Sphaerotilaceae</taxon>
        <taxon>Roseateles</taxon>
    </lineage>
</organism>
<protein>
    <submittedName>
        <fullName evidence="4">Protease inhibitor I42 family protein</fullName>
    </submittedName>
</protein>
<evidence type="ECO:0000256" key="1">
    <source>
        <dbReference type="ARBA" id="ARBA00022690"/>
    </source>
</evidence>
<dbReference type="EMBL" id="JAJIRN010000007">
    <property type="protein sequence ID" value="MCV2369825.1"/>
    <property type="molecule type" value="Genomic_DNA"/>
</dbReference>
<sequence length="91" mass="9878">MLTVAPGVSFEVELGSGASTGYTWELLEPHEHIALIGTSFRQPAAATVGDGGTQVFELQAQSPGHHLLHFVRKRRWEAQAIDSRVIEVNAV</sequence>
<feature type="domain" description="Proteinase inhibitor I42 chagasin" evidence="3">
    <location>
        <begin position="4"/>
        <end position="84"/>
    </location>
</feature>
<keyword evidence="5" id="KW-1185">Reference proteome</keyword>
<comment type="caution">
    <text evidence="4">The sequence shown here is derived from an EMBL/GenBank/DDBJ whole genome shotgun (WGS) entry which is preliminary data.</text>
</comment>
<dbReference type="SUPFAM" id="SSF141066">
    <property type="entry name" value="ICP-like"/>
    <property type="match status" value="1"/>
</dbReference>
<keyword evidence="1 4" id="KW-0646">Protease inhibitor</keyword>
<evidence type="ECO:0000259" key="3">
    <source>
        <dbReference type="Pfam" id="PF09394"/>
    </source>
</evidence>
<dbReference type="Pfam" id="PF09394">
    <property type="entry name" value="Inhibitor_I42"/>
    <property type="match status" value="1"/>
</dbReference>
<dbReference type="InterPro" id="IPR018990">
    <property type="entry name" value="Prot_inh_I42_chagasin"/>
</dbReference>
<dbReference type="Gene3D" id="2.60.40.2020">
    <property type="match status" value="1"/>
</dbReference>
<evidence type="ECO:0000256" key="2">
    <source>
        <dbReference type="ARBA" id="ARBA00022704"/>
    </source>
</evidence>
<reference evidence="4 5" key="1">
    <citation type="submission" date="2021-11" db="EMBL/GenBank/DDBJ databases">
        <authorList>
            <person name="Liang Q."/>
            <person name="Mou H."/>
            <person name="Liu Z."/>
        </authorList>
    </citation>
    <scope>NUCLEOTIDE SEQUENCE [LARGE SCALE GENOMIC DNA]</scope>
    <source>
        <strain evidence="4 5">CHU3</strain>
    </source>
</reference>
<gene>
    <name evidence="4" type="ORF">LNV07_17220</name>
</gene>
<proteinExistence type="predicted"/>